<dbReference type="RefSeq" id="XP_001487343.2">
    <property type="nucleotide sequence ID" value="XM_001487293.1"/>
</dbReference>
<dbReference type="eggNOG" id="ENOG502SEXP">
    <property type="taxonomic scope" value="Eukaryota"/>
</dbReference>
<dbReference type="OMA" id="MTQYLSK"/>
<dbReference type="GeneID" id="5129015"/>
<organism evidence="1 2">
    <name type="scientific">Meyerozyma guilliermondii (strain ATCC 6260 / CBS 566 / DSM 6381 / JCM 1539 / NBRC 10279 / NRRL Y-324)</name>
    <name type="common">Yeast</name>
    <name type="synonym">Candida guilliermondii</name>
    <dbReference type="NCBI Taxonomy" id="294746"/>
    <lineage>
        <taxon>Eukaryota</taxon>
        <taxon>Fungi</taxon>
        <taxon>Dikarya</taxon>
        <taxon>Ascomycota</taxon>
        <taxon>Saccharomycotina</taxon>
        <taxon>Pichiomycetes</taxon>
        <taxon>Debaryomycetaceae</taxon>
        <taxon>Meyerozyma</taxon>
    </lineage>
</organism>
<keyword evidence="2" id="KW-1185">Reference proteome</keyword>
<dbReference type="EMBL" id="CH408155">
    <property type="protein sequence ID" value="EDK36622.2"/>
    <property type="molecule type" value="Genomic_DNA"/>
</dbReference>
<dbReference type="VEuPathDB" id="FungiDB:PGUG_00720"/>
<dbReference type="InParanoid" id="A5DBR5"/>
<reference evidence="1 2" key="1">
    <citation type="journal article" date="2009" name="Nature">
        <title>Evolution of pathogenicity and sexual reproduction in eight Candida genomes.</title>
        <authorList>
            <person name="Butler G."/>
            <person name="Rasmussen M.D."/>
            <person name="Lin M.F."/>
            <person name="Santos M.A."/>
            <person name="Sakthikumar S."/>
            <person name="Munro C.A."/>
            <person name="Rheinbay E."/>
            <person name="Grabherr M."/>
            <person name="Forche A."/>
            <person name="Reedy J.L."/>
            <person name="Agrafioti I."/>
            <person name="Arnaud M.B."/>
            <person name="Bates S."/>
            <person name="Brown A.J."/>
            <person name="Brunke S."/>
            <person name="Costanzo M.C."/>
            <person name="Fitzpatrick D.A."/>
            <person name="de Groot P.W."/>
            <person name="Harris D."/>
            <person name="Hoyer L.L."/>
            <person name="Hube B."/>
            <person name="Klis F.M."/>
            <person name="Kodira C."/>
            <person name="Lennard N."/>
            <person name="Logue M.E."/>
            <person name="Martin R."/>
            <person name="Neiman A.M."/>
            <person name="Nikolaou E."/>
            <person name="Quail M.A."/>
            <person name="Quinn J."/>
            <person name="Santos M.C."/>
            <person name="Schmitzberger F.F."/>
            <person name="Sherlock G."/>
            <person name="Shah P."/>
            <person name="Silverstein K.A."/>
            <person name="Skrzypek M.S."/>
            <person name="Soll D."/>
            <person name="Staggs R."/>
            <person name="Stansfield I."/>
            <person name="Stumpf M.P."/>
            <person name="Sudbery P.E."/>
            <person name="Srikantha T."/>
            <person name="Zeng Q."/>
            <person name="Berman J."/>
            <person name="Berriman M."/>
            <person name="Heitman J."/>
            <person name="Gow N.A."/>
            <person name="Lorenz M.C."/>
            <person name="Birren B.W."/>
            <person name="Kellis M."/>
            <person name="Cuomo C.A."/>
        </authorList>
    </citation>
    <scope>NUCLEOTIDE SEQUENCE [LARGE SCALE GENOMIC DNA]</scope>
    <source>
        <strain evidence="2">ATCC 6260 / CBS 566 / DSM 6381 / JCM 1539 / NBRC 10279 / NRRL Y-324</strain>
    </source>
</reference>
<name>A5DBR5_PICGU</name>
<dbReference type="KEGG" id="pgu:PGUG_00720"/>
<gene>
    <name evidence="1" type="ORF">PGUG_00720</name>
</gene>
<dbReference type="AlphaFoldDB" id="A5DBR5"/>
<protein>
    <submittedName>
        <fullName evidence="1">Uncharacterized protein</fullName>
    </submittedName>
</protein>
<dbReference type="OrthoDB" id="3986620at2759"/>
<dbReference type="HOGENOM" id="CLU_637768_0_0_1"/>
<proteinExistence type="predicted"/>
<accession>A5DBR5</accession>
<sequence>MELPLLNSSLFARAPPSSIVNFTLDQLNADIDAQKPLSSLIDLTYHLLQDPSVGSENKLKLWKIRLTLLLFGNMLPVAKREAVNLNNALYDSENQSITETNTPKVNPLPKNNNGLIDHELLVLILRLKSTPNMNLVNEFYKLSYQLRLRSSSADRETLLWRLSRISFDVVVVLVVNKAYSTLVNLLGSILHELKLTKKGDHYTKHASNVTLLWIIAGCLLKLSTTKGSTYLDEITKVYGTYYDGLLDSTKEALSMVLSEVAPLIQNSKPPLEDHQYDVSLEQLGRFIQDGSITSRTICSLLGIWDLQYCYRFQLKDAKLVADEIKGGMNNSINLAERKVEKMWSSNYSRVYGLE</sequence>
<evidence type="ECO:0000313" key="2">
    <source>
        <dbReference type="Proteomes" id="UP000001997"/>
    </source>
</evidence>
<dbReference type="Proteomes" id="UP000001997">
    <property type="component" value="Unassembled WGS sequence"/>
</dbReference>
<evidence type="ECO:0000313" key="1">
    <source>
        <dbReference type="EMBL" id="EDK36622.2"/>
    </source>
</evidence>